<keyword evidence="1" id="KW-0732">Signal</keyword>
<evidence type="ECO:0000313" key="3">
    <source>
        <dbReference type="EMBL" id="AGF73745.1"/>
    </source>
</evidence>
<dbReference type="Pfam" id="PF00561">
    <property type="entry name" value="Abhydrolase_1"/>
    <property type="match status" value="1"/>
</dbReference>
<name>M1P1Q4_9CORY</name>
<dbReference type="GO" id="GO:0003824">
    <property type="term" value="F:catalytic activity"/>
    <property type="evidence" value="ECO:0007669"/>
    <property type="project" value="UniProtKB-ARBA"/>
</dbReference>
<reference evidence="3 4" key="1">
    <citation type="journal article" date="2012" name="Stand. Genomic Sci.">
        <title>Genome sequence of the halotolerant bacterium Corynebacterium halotolerans type strain YIM 70093(T) (= DSM 44683(T)).</title>
        <authorList>
            <person name="Ruckert C."/>
            <person name="Albersmeier A."/>
            <person name="Al-Dilaimi A."/>
            <person name="Niehaus K."/>
            <person name="Szczepanowski R."/>
            <person name="Kalinowski J."/>
        </authorList>
    </citation>
    <scope>NUCLEOTIDE SEQUENCE [LARGE SCALE GENOMIC DNA]</scope>
    <source>
        <strain evidence="3">YIM 70093</strain>
    </source>
</reference>
<dbReference type="InterPro" id="IPR029058">
    <property type="entry name" value="AB_hydrolase_fold"/>
</dbReference>
<dbReference type="OrthoDB" id="8871309at2"/>
<dbReference type="eggNOG" id="COG1075">
    <property type="taxonomic scope" value="Bacteria"/>
</dbReference>
<gene>
    <name evidence="3" type="ORF">A605_13745</name>
</gene>
<dbReference type="Gene3D" id="3.40.50.1820">
    <property type="entry name" value="alpha/beta hydrolase"/>
    <property type="match status" value="1"/>
</dbReference>
<proteinExistence type="predicted"/>
<feature type="chain" id="PRO_5038827751" evidence="1">
    <location>
        <begin position="22"/>
        <end position="353"/>
    </location>
</feature>
<feature type="signal peptide" evidence="1">
    <location>
        <begin position="1"/>
        <end position="21"/>
    </location>
</feature>
<evidence type="ECO:0000259" key="2">
    <source>
        <dbReference type="Pfam" id="PF00561"/>
    </source>
</evidence>
<protein>
    <submittedName>
        <fullName evidence="3">Triacylglycerol lipase</fullName>
    </submittedName>
</protein>
<sequence length="353" mass="35811">MTSLRRGLPAVAAAAAGVVLAATVPTVATVAISPAHAQSHQVNTLLSSGSSVSREHGSAAELSSGPIVDLAGGSSLARETGSTVHLSSDPAVDAVFNDPSCVPSPDHPNPVVYLHGTGTSSAQFLETARWLRAQGFCLWAIHYGSGHPNLRNVVPGEHGWADIDASAAEIAVFVDGALAATGAEKVDLVGHSQGGTLTKVYVQRYGGAGKVGRVVALGATFRGTTLDGRDTWARSAVDTAPSSSAAIVGESALQQLAGSEYITGVGELPDTTPGIIYTALYTPSDTTATPYTTSLLESVDGADVANIDVEATCGVPVSHGDLARSPVVAGLVRWGLTRAEGEHAADAEQCGVD</sequence>
<evidence type="ECO:0000256" key="1">
    <source>
        <dbReference type="SAM" id="SignalP"/>
    </source>
</evidence>
<organism evidence="3 4">
    <name type="scientific">Corynebacterium halotolerans YIM 70093 = DSM 44683</name>
    <dbReference type="NCBI Taxonomy" id="1121362"/>
    <lineage>
        <taxon>Bacteria</taxon>
        <taxon>Bacillati</taxon>
        <taxon>Actinomycetota</taxon>
        <taxon>Actinomycetes</taxon>
        <taxon>Mycobacteriales</taxon>
        <taxon>Corynebacteriaceae</taxon>
        <taxon>Corynebacterium</taxon>
    </lineage>
</organism>
<dbReference type="STRING" id="1121362.A605_13745"/>
<dbReference type="RefSeq" id="WP_015402159.1">
    <property type="nucleotide sequence ID" value="NC_020302.1"/>
</dbReference>
<feature type="domain" description="AB hydrolase-1" evidence="2">
    <location>
        <begin position="109"/>
        <end position="219"/>
    </location>
</feature>
<dbReference type="AlphaFoldDB" id="M1P1Q4"/>
<dbReference type="Proteomes" id="UP000011723">
    <property type="component" value="Chromosome"/>
</dbReference>
<keyword evidence="4" id="KW-1185">Reference proteome</keyword>
<dbReference type="KEGG" id="chn:A605_13745"/>
<accession>M1P1Q4</accession>
<dbReference type="SUPFAM" id="SSF53474">
    <property type="entry name" value="alpha/beta-Hydrolases"/>
    <property type="match status" value="1"/>
</dbReference>
<dbReference type="EMBL" id="CP003697">
    <property type="protein sequence ID" value="AGF73745.1"/>
    <property type="molecule type" value="Genomic_DNA"/>
</dbReference>
<dbReference type="InterPro" id="IPR000073">
    <property type="entry name" value="AB_hydrolase_1"/>
</dbReference>
<dbReference type="HOGENOM" id="CLU_029537_4_1_11"/>
<evidence type="ECO:0000313" key="4">
    <source>
        <dbReference type="Proteomes" id="UP000011723"/>
    </source>
</evidence>
<dbReference type="PATRIC" id="fig|1121362.3.peg.2795"/>